<organism evidence="3 4">
    <name type="scientific">Mycolicibacter acidiphilus</name>
    <dbReference type="NCBI Taxonomy" id="2835306"/>
    <lineage>
        <taxon>Bacteria</taxon>
        <taxon>Bacillati</taxon>
        <taxon>Actinomycetota</taxon>
        <taxon>Actinomycetes</taxon>
        <taxon>Mycobacteriales</taxon>
        <taxon>Mycobacteriaceae</taxon>
        <taxon>Mycolicibacter</taxon>
    </lineage>
</organism>
<protein>
    <submittedName>
        <fullName evidence="3">Ribbon-helix-helix protein, CopG family</fullName>
    </submittedName>
</protein>
<proteinExistence type="predicted"/>
<evidence type="ECO:0000313" key="3">
    <source>
        <dbReference type="EMBL" id="MBS9534123.1"/>
    </source>
</evidence>
<gene>
    <name evidence="3" type="ORF">KIH27_11055</name>
</gene>
<feature type="domain" description="Ribbon-helix-helix protein CopG" evidence="2">
    <location>
        <begin position="51"/>
        <end position="87"/>
    </location>
</feature>
<keyword evidence="4" id="KW-1185">Reference proteome</keyword>
<dbReference type="InterPro" id="IPR010985">
    <property type="entry name" value="Ribbon_hlx_hlx"/>
</dbReference>
<dbReference type="EMBL" id="JAHCLR010000019">
    <property type="protein sequence ID" value="MBS9534123.1"/>
    <property type="molecule type" value="Genomic_DNA"/>
</dbReference>
<dbReference type="Proteomes" id="UP001519535">
    <property type="component" value="Unassembled WGS sequence"/>
</dbReference>
<evidence type="ECO:0000313" key="4">
    <source>
        <dbReference type="Proteomes" id="UP001519535"/>
    </source>
</evidence>
<reference evidence="3 4" key="1">
    <citation type="submission" date="2021-05" db="EMBL/GenBank/DDBJ databases">
        <title>Mycobacterium acidophilum sp. nov., an extremely acid-tolerant member of the genus Mycobacterium.</title>
        <authorList>
            <person name="Xia J."/>
        </authorList>
    </citation>
    <scope>NUCLEOTIDE SEQUENCE [LARGE SCALE GENOMIC DNA]</scope>
    <source>
        <strain evidence="3 4">M1</strain>
    </source>
</reference>
<accession>A0ABS5RIJ2</accession>
<evidence type="ECO:0000259" key="2">
    <source>
        <dbReference type="Pfam" id="PF01402"/>
    </source>
</evidence>
<dbReference type="InterPro" id="IPR002145">
    <property type="entry name" value="CopG"/>
</dbReference>
<feature type="region of interest" description="Disordered" evidence="1">
    <location>
        <begin position="22"/>
        <end position="49"/>
    </location>
</feature>
<evidence type="ECO:0000256" key="1">
    <source>
        <dbReference type="SAM" id="MobiDB-lite"/>
    </source>
</evidence>
<dbReference type="SUPFAM" id="SSF47598">
    <property type="entry name" value="Ribbon-helix-helix"/>
    <property type="match status" value="1"/>
</dbReference>
<comment type="caution">
    <text evidence="3">The sequence shown here is derived from an EMBL/GenBank/DDBJ whole genome shotgun (WGS) entry which is preliminary data.</text>
</comment>
<dbReference type="RefSeq" id="WP_214092996.1">
    <property type="nucleotide sequence ID" value="NZ_JAHCLR010000019.1"/>
</dbReference>
<name>A0ABS5RIJ2_9MYCO</name>
<sequence length="90" mass="9978">MPKRTADDYAKMSAEVESGDYTVRGPIESGTTLRMGRPVGDSRRGASPTRTVRLAAELDARLAEYAEHTHLSPSEIMRRALDDYLRRLGA</sequence>
<dbReference type="Pfam" id="PF01402">
    <property type="entry name" value="RHH_1"/>
    <property type="match status" value="1"/>
</dbReference>